<dbReference type="AlphaFoldDB" id="A0A840LAT0"/>
<dbReference type="GO" id="GO:0004757">
    <property type="term" value="F:sepiapterin reductase (NADP+) activity"/>
    <property type="evidence" value="ECO:0007669"/>
    <property type="project" value="TreeGrafter"/>
</dbReference>
<comment type="caution">
    <text evidence="5">The sequence shown here is derived from an EMBL/GenBank/DDBJ whole genome shotgun (WGS) entry which is preliminary data.</text>
</comment>
<evidence type="ECO:0000256" key="4">
    <source>
        <dbReference type="ARBA" id="ARBA00023002"/>
    </source>
</evidence>
<dbReference type="Gene3D" id="3.40.50.720">
    <property type="entry name" value="NAD(P)-binding Rossmann-like Domain"/>
    <property type="match status" value="1"/>
</dbReference>
<evidence type="ECO:0000256" key="3">
    <source>
        <dbReference type="ARBA" id="ARBA00022857"/>
    </source>
</evidence>
<dbReference type="RefSeq" id="WP_184299577.1">
    <property type="nucleotide sequence ID" value="NZ_JACHLP010000004.1"/>
</dbReference>
<protein>
    <submittedName>
        <fullName evidence="5">NAD(P)-dependent dehydrogenase (Short-subunit alcohol dehydrogenase family)</fullName>
    </submittedName>
</protein>
<dbReference type="PANTHER" id="PTHR44085:SF2">
    <property type="entry name" value="SEPIAPTERIN REDUCTASE"/>
    <property type="match status" value="1"/>
</dbReference>
<evidence type="ECO:0000313" key="6">
    <source>
        <dbReference type="Proteomes" id="UP000562027"/>
    </source>
</evidence>
<dbReference type="Pfam" id="PF00106">
    <property type="entry name" value="adh_short"/>
    <property type="match status" value="1"/>
</dbReference>
<proteinExistence type="predicted"/>
<dbReference type="Proteomes" id="UP000562027">
    <property type="component" value="Unassembled WGS sequence"/>
</dbReference>
<dbReference type="InterPro" id="IPR020904">
    <property type="entry name" value="Sc_DH/Rdtase_CS"/>
</dbReference>
<dbReference type="SUPFAM" id="SSF51735">
    <property type="entry name" value="NAD(P)-binding Rossmann-fold domains"/>
    <property type="match status" value="1"/>
</dbReference>
<keyword evidence="3" id="KW-0521">NADP</keyword>
<keyword evidence="6" id="KW-1185">Reference proteome</keyword>
<dbReference type="GO" id="GO:0006729">
    <property type="term" value="P:tetrahydrobiopterin biosynthetic process"/>
    <property type="evidence" value="ECO:0007669"/>
    <property type="project" value="TreeGrafter"/>
</dbReference>
<reference evidence="5 6" key="1">
    <citation type="submission" date="2020-08" db="EMBL/GenBank/DDBJ databases">
        <title>Functional genomics of gut bacteria from endangered species of beetles.</title>
        <authorList>
            <person name="Carlos-Shanley C."/>
        </authorList>
    </citation>
    <scope>NUCLEOTIDE SEQUENCE [LARGE SCALE GENOMIC DNA]</scope>
    <source>
        <strain evidence="5 6">S00239</strain>
    </source>
</reference>
<sequence length="256" mass="26686">MSPAKQLFIITGASRGMGEAIARQLLNPEHLVIGISRRRSAGLDAAAQALGAELQQWELDLAEPLAAAQALQQWLEAQPQPQHRFSQACLINNAGVVTAPGPVEEASLAELSNALRVGLEACLLLSSAFLRGTAGLGRARRVLNISSGLGRRAMAGAAPYCAAKAGMDNLSRAMALDEAAKPDGAAIVSLAPGIIDTEMQVQLRGGDPAKFPDQAVFANFKNAGLLSSPEDAAAKVLKFLARPDFGSTVLADVREA</sequence>
<evidence type="ECO:0000256" key="1">
    <source>
        <dbReference type="ARBA" id="ARBA00004496"/>
    </source>
</evidence>
<dbReference type="PROSITE" id="PS00061">
    <property type="entry name" value="ADH_SHORT"/>
    <property type="match status" value="1"/>
</dbReference>
<dbReference type="InterPro" id="IPR051721">
    <property type="entry name" value="Biopterin_syn/organic_redct"/>
</dbReference>
<dbReference type="EMBL" id="JACHLP010000004">
    <property type="protein sequence ID" value="MBB4843905.1"/>
    <property type="molecule type" value="Genomic_DNA"/>
</dbReference>
<accession>A0A840LAT0</accession>
<dbReference type="InterPro" id="IPR036291">
    <property type="entry name" value="NAD(P)-bd_dom_sf"/>
</dbReference>
<keyword evidence="2" id="KW-0963">Cytoplasm</keyword>
<dbReference type="PANTHER" id="PTHR44085">
    <property type="entry name" value="SEPIAPTERIN REDUCTASE"/>
    <property type="match status" value="1"/>
</dbReference>
<dbReference type="PRINTS" id="PR00081">
    <property type="entry name" value="GDHRDH"/>
</dbReference>
<dbReference type="InterPro" id="IPR002347">
    <property type="entry name" value="SDR_fam"/>
</dbReference>
<name>A0A840LAT0_9BURK</name>
<keyword evidence="4" id="KW-0560">Oxidoreductase</keyword>
<dbReference type="GO" id="GO:0005737">
    <property type="term" value="C:cytoplasm"/>
    <property type="evidence" value="ECO:0007669"/>
    <property type="project" value="UniProtKB-SubCell"/>
</dbReference>
<evidence type="ECO:0000313" key="5">
    <source>
        <dbReference type="EMBL" id="MBB4843905.1"/>
    </source>
</evidence>
<gene>
    <name evidence="5" type="ORF">HNP55_002428</name>
</gene>
<evidence type="ECO:0000256" key="2">
    <source>
        <dbReference type="ARBA" id="ARBA00022490"/>
    </source>
</evidence>
<comment type="subcellular location">
    <subcellularLocation>
        <location evidence="1">Cytoplasm</location>
    </subcellularLocation>
</comment>
<organism evidence="5 6">
    <name type="scientific">Roseateles oligotrophus</name>
    <dbReference type="NCBI Taxonomy" id="1769250"/>
    <lineage>
        <taxon>Bacteria</taxon>
        <taxon>Pseudomonadati</taxon>
        <taxon>Pseudomonadota</taxon>
        <taxon>Betaproteobacteria</taxon>
        <taxon>Burkholderiales</taxon>
        <taxon>Sphaerotilaceae</taxon>
        <taxon>Roseateles</taxon>
    </lineage>
</organism>